<dbReference type="EMBL" id="RCHS01001098">
    <property type="protein sequence ID" value="RMX55236.1"/>
    <property type="molecule type" value="Genomic_DNA"/>
</dbReference>
<sequence>VERVVVSYSRGFISNTDLVAKKLKEDSKISVRFEGNKRQFYFNSNHAEKMNYLEERDSDIKKCNKLIRLADRCAASWDLFNKYLSNELASGSEDEKCIRRAKQRAKLEYWHTGTLLMPISWSSTPLNSSSDSFH</sequence>
<proteinExistence type="predicted"/>
<name>A0A3M6UNK4_POCDA</name>
<protein>
    <submittedName>
        <fullName evidence="1">Uncharacterized protein</fullName>
    </submittedName>
</protein>
<evidence type="ECO:0000313" key="2">
    <source>
        <dbReference type="Proteomes" id="UP000275408"/>
    </source>
</evidence>
<keyword evidence="2" id="KW-1185">Reference proteome</keyword>
<feature type="non-terminal residue" evidence="1">
    <location>
        <position position="1"/>
    </location>
</feature>
<feature type="non-terminal residue" evidence="1">
    <location>
        <position position="134"/>
    </location>
</feature>
<gene>
    <name evidence="1" type="ORF">pdam_00021787</name>
</gene>
<reference evidence="1 2" key="1">
    <citation type="journal article" date="2018" name="Sci. Rep.">
        <title>Comparative analysis of the Pocillopora damicornis genome highlights role of immune system in coral evolution.</title>
        <authorList>
            <person name="Cunning R."/>
            <person name="Bay R.A."/>
            <person name="Gillette P."/>
            <person name="Baker A.C."/>
            <person name="Traylor-Knowles N."/>
        </authorList>
    </citation>
    <scope>NUCLEOTIDE SEQUENCE [LARGE SCALE GENOMIC DNA]</scope>
    <source>
        <strain evidence="1">RSMAS</strain>
        <tissue evidence="1">Whole animal</tissue>
    </source>
</reference>
<comment type="caution">
    <text evidence="1">The sequence shown here is derived from an EMBL/GenBank/DDBJ whole genome shotgun (WGS) entry which is preliminary data.</text>
</comment>
<evidence type="ECO:0000313" key="1">
    <source>
        <dbReference type="EMBL" id="RMX55236.1"/>
    </source>
</evidence>
<accession>A0A3M6UNK4</accession>
<dbReference type="AlphaFoldDB" id="A0A3M6UNK4"/>
<organism evidence="1 2">
    <name type="scientific">Pocillopora damicornis</name>
    <name type="common">Cauliflower coral</name>
    <name type="synonym">Millepora damicornis</name>
    <dbReference type="NCBI Taxonomy" id="46731"/>
    <lineage>
        <taxon>Eukaryota</taxon>
        <taxon>Metazoa</taxon>
        <taxon>Cnidaria</taxon>
        <taxon>Anthozoa</taxon>
        <taxon>Hexacorallia</taxon>
        <taxon>Scleractinia</taxon>
        <taxon>Astrocoeniina</taxon>
        <taxon>Pocilloporidae</taxon>
        <taxon>Pocillopora</taxon>
    </lineage>
</organism>
<dbReference type="Proteomes" id="UP000275408">
    <property type="component" value="Unassembled WGS sequence"/>
</dbReference>